<comment type="caution">
    <text evidence="1">The sequence shown here is derived from an EMBL/GenBank/DDBJ whole genome shotgun (WGS) entry which is preliminary data.</text>
</comment>
<evidence type="ECO:0000313" key="1">
    <source>
        <dbReference type="EMBL" id="GLR14654.1"/>
    </source>
</evidence>
<organism evidence="1 2">
    <name type="scientific">Chitinimonas prasina</name>
    <dbReference type="NCBI Taxonomy" id="1434937"/>
    <lineage>
        <taxon>Bacteria</taxon>
        <taxon>Pseudomonadati</taxon>
        <taxon>Pseudomonadota</taxon>
        <taxon>Betaproteobacteria</taxon>
        <taxon>Neisseriales</taxon>
        <taxon>Chitinibacteraceae</taxon>
        <taxon>Chitinimonas</taxon>
    </lineage>
</organism>
<protein>
    <submittedName>
        <fullName evidence="1">Biliverdin-producing heme oxygenase</fullName>
    </submittedName>
</protein>
<name>A0ABQ5YNY4_9NEIS</name>
<evidence type="ECO:0000313" key="2">
    <source>
        <dbReference type="Proteomes" id="UP001156706"/>
    </source>
</evidence>
<dbReference type="RefSeq" id="WP_284197725.1">
    <property type="nucleotide sequence ID" value="NZ_BSOG01000005.1"/>
</dbReference>
<dbReference type="SMART" id="SM01236">
    <property type="entry name" value="Haem_oxygenase_2"/>
    <property type="match status" value="1"/>
</dbReference>
<dbReference type="SUPFAM" id="SSF48613">
    <property type="entry name" value="Heme oxygenase-like"/>
    <property type="match status" value="1"/>
</dbReference>
<dbReference type="InterPro" id="IPR016084">
    <property type="entry name" value="Haem_Oase-like_multi-hlx"/>
</dbReference>
<dbReference type="Pfam" id="PF14518">
    <property type="entry name" value="Haem_oxygenas_2"/>
    <property type="match status" value="1"/>
</dbReference>
<gene>
    <name evidence="1" type="ORF">GCM10007907_34440</name>
</gene>
<dbReference type="Proteomes" id="UP001156706">
    <property type="component" value="Unassembled WGS sequence"/>
</dbReference>
<proteinExistence type="predicted"/>
<dbReference type="EMBL" id="BSOG01000005">
    <property type="protein sequence ID" value="GLR14654.1"/>
    <property type="molecule type" value="Genomic_DNA"/>
</dbReference>
<dbReference type="Gene3D" id="1.20.910.10">
    <property type="entry name" value="Heme oxygenase-like"/>
    <property type="match status" value="1"/>
</dbReference>
<accession>A0ABQ5YNY4</accession>
<reference evidence="2" key="1">
    <citation type="journal article" date="2019" name="Int. J. Syst. Evol. Microbiol.">
        <title>The Global Catalogue of Microorganisms (GCM) 10K type strain sequencing project: providing services to taxonomists for standard genome sequencing and annotation.</title>
        <authorList>
            <consortium name="The Broad Institute Genomics Platform"/>
            <consortium name="The Broad Institute Genome Sequencing Center for Infectious Disease"/>
            <person name="Wu L."/>
            <person name="Ma J."/>
        </authorList>
    </citation>
    <scope>NUCLEOTIDE SEQUENCE [LARGE SCALE GENOMIC DNA]</scope>
    <source>
        <strain evidence="2">NBRC 110044</strain>
    </source>
</reference>
<keyword evidence="2" id="KW-1185">Reference proteome</keyword>
<sequence length="229" mass="25528">MTFFQRLQSETTAERSYLLAAPAILDCQRAVVPRERYVAFLTEAYHHVKHTVPLLMAVGSRLRADQRWLFDAVVEYIDEEQGHDEWILSDIAACGADADAVRHGSPHRSTELMVSYAWDSVCRLNPVSFFGMVYVLEGTSVNLATPMAGIIQQTLGLPPQAMTYLTSHGALDQSHIGFFEKLMLQLEAPADQAAVLHMARRMFVLYGDVFRALTEQQTTQVQPSAGVLA</sequence>